<dbReference type="Ensembl" id="ENSEAST00005005739.1">
    <property type="protein sequence ID" value="ENSEASP00005005241.1"/>
    <property type="gene ID" value="ENSEASG00005003921.1"/>
</dbReference>
<evidence type="ECO:0000256" key="6">
    <source>
        <dbReference type="ARBA" id="ARBA00023157"/>
    </source>
</evidence>
<dbReference type="InterPro" id="IPR001811">
    <property type="entry name" value="Chemokine_IL8-like_dom"/>
</dbReference>
<evidence type="ECO:0000313" key="9">
    <source>
        <dbReference type="Ensembl" id="ENSEASP00005005241.1"/>
    </source>
</evidence>
<protein>
    <submittedName>
        <fullName evidence="9">C-C motif chemokine ligand 27</fullName>
    </submittedName>
</protein>
<keyword evidence="5 7" id="KW-0732">Signal</keyword>
<feature type="signal peptide" evidence="7">
    <location>
        <begin position="1"/>
        <end position="24"/>
    </location>
</feature>
<evidence type="ECO:0000256" key="1">
    <source>
        <dbReference type="ARBA" id="ARBA00004613"/>
    </source>
</evidence>
<name>A0A8C4PH64_EQUAS</name>
<gene>
    <name evidence="9" type="primary">CCL27</name>
</gene>
<keyword evidence="4" id="KW-0964">Secreted</keyword>
<dbReference type="OMA" id="SPSITCC"/>
<dbReference type="FunFam" id="2.40.50.40:FF:000019">
    <property type="entry name" value="C-C motif chemokine 27"/>
    <property type="match status" value="1"/>
</dbReference>
<evidence type="ECO:0000259" key="8">
    <source>
        <dbReference type="Pfam" id="PF00048"/>
    </source>
</evidence>
<evidence type="ECO:0000256" key="7">
    <source>
        <dbReference type="SAM" id="SignalP"/>
    </source>
</evidence>
<dbReference type="Gene3D" id="2.40.50.40">
    <property type="match status" value="1"/>
</dbReference>
<evidence type="ECO:0000256" key="5">
    <source>
        <dbReference type="ARBA" id="ARBA00022729"/>
    </source>
</evidence>
<dbReference type="GO" id="GO:0005615">
    <property type="term" value="C:extracellular space"/>
    <property type="evidence" value="ECO:0007669"/>
    <property type="project" value="UniProtKB-KW"/>
</dbReference>
<organism evidence="9">
    <name type="scientific">Equus asinus asinus</name>
    <dbReference type="NCBI Taxonomy" id="83772"/>
    <lineage>
        <taxon>Eukaryota</taxon>
        <taxon>Metazoa</taxon>
        <taxon>Chordata</taxon>
        <taxon>Craniata</taxon>
        <taxon>Vertebrata</taxon>
        <taxon>Euteleostomi</taxon>
        <taxon>Mammalia</taxon>
        <taxon>Eutheria</taxon>
        <taxon>Laurasiatheria</taxon>
        <taxon>Perissodactyla</taxon>
        <taxon>Equidae</taxon>
        <taxon>Equus</taxon>
    </lineage>
</organism>
<sequence>MKGPSPTSSLLLILLLLSTDPTAAILLPPSTSCCTQLYRQPLSSKLLRKVIRVEVQEADGDCHLQAIVLHLFQRSVCIHPQNRSLAQWFERQRRRLQGIVPNLNLGLTGKMGQGPQ</sequence>
<comment type="similarity">
    <text evidence="2">Belongs to the intercrine beta (chemokine CC) family.</text>
</comment>
<dbReference type="AlphaFoldDB" id="A0A8C4PH64"/>
<feature type="chain" id="PRO_5034170873" evidence="7">
    <location>
        <begin position="25"/>
        <end position="116"/>
    </location>
</feature>
<dbReference type="GO" id="GO:0006955">
    <property type="term" value="P:immune response"/>
    <property type="evidence" value="ECO:0007669"/>
    <property type="project" value="InterPro"/>
</dbReference>
<accession>A0A8C4PH64</accession>
<proteinExistence type="inferred from homology"/>
<dbReference type="Pfam" id="PF00048">
    <property type="entry name" value="IL8"/>
    <property type="match status" value="1"/>
</dbReference>
<evidence type="ECO:0000256" key="3">
    <source>
        <dbReference type="ARBA" id="ARBA00022514"/>
    </source>
</evidence>
<feature type="domain" description="Chemokine interleukin-8-like" evidence="8">
    <location>
        <begin position="32"/>
        <end position="89"/>
    </location>
</feature>
<evidence type="ECO:0000256" key="2">
    <source>
        <dbReference type="ARBA" id="ARBA00010868"/>
    </source>
</evidence>
<dbReference type="GO" id="GO:0008009">
    <property type="term" value="F:chemokine activity"/>
    <property type="evidence" value="ECO:0007669"/>
    <property type="project" value="InterPro"/>
</dbReference>
<keyword evidence="3" id="KW-0202">Cytokine</keyword>
<keyword evidence="6" id="KW-1015">Disulfide bond</keyword>
<dbReference type="SUPFAM" id="SSF54117">
    <property type="entry name" value="Interleukin 8-like chemokines"/>
    <property type="match status" value="1"/>
</dbReference>
<evidence type="ECO:0000256" key="4">
    <source>
        <dbReference type="ARBA" id="ARBA00022525"/>
    </source>
</evidence>
<dbReference type="InterPro" id="IPR036048">
    <property type="entry name" value="Interleukin_8-like_sf"/>
</dbReference>
<reference evidence="9" key="1">
    <citation type="submission" date="2023-03" db="UniProtKB">
        <authorList>
            <consortium name="Ensembl"/>
        </authorList>
    </citation>
    <scope>IDENTIFICATION</scope>
</reference>
<comment type="subcellular location">
    <subcellularLocation>
        <location evidence="1">Secreted</location>
    </subcellularLocation>
</comment>